<feature type="domain" description="TarS C-terminal" evidence="7">
    <location>
        <begin position="186"/>
        <end position="330"/>
    </location>
</feature>
<keyword evidence="4" id="KW-0808">Transferase</keyword>
<keyword evidence="6" id="KW-0472">Membrane</keyword>
<evidence type="ECO:0000256" key="4">
    <source>
        <dbReference type="ARBA" id="ARBA00022679"/>
    </source>
</evidence>
<comment type="subcellular location">
    <subcellularLocation>
        <location evidence="1">Cell membrane</location>
        <topology evidence="1">Peripheral membrane protein</topology>
    </subcellularLocation>
</comment>
<evidence type="ECO:0000256" key="2">
    <source>
        <dbReference type="ARBA" id="ARBA00010488"/>
    </source>
</evidence>
<dbReference type="Pfam" id="PF18674">
    <property type="entry name" value="TarS_C1"/>
    <property type="match status" value="1"/>
</dbReference>
<dbReference type="Pfam" id="PF04464">
    <property type="entry name" value="Glyphos_transf"/>
    <property type="match status" value="2"/>
</dbReference>
<evidence type="ECO:0000256" key="6">
    <source>
        <dbReference type="ARBA" id="ARBA00023136"/>
    </source>
</evidence>
<dbReference type="EMBL" id="JAIWJX010000002">
    <property type="protein sequence ID" value="MCK6258707.1"/>
    <property type="molecule type" value="Genomic_DNA"/>
</dbReference>
<dbReference type="SUPFAM" id="SSF53756">
    <property type="entry name" value="UDP-Glycosyltransferase/glycogen phosphorylase"/>
    <property type="match status" value="2"/>
</dbReference>
<dbReference type="PANTHER" id="PTHR37316">
    <property type="entry name" value="TEICHOIC ACID GLYCEROL-PHOSPHATE PRIMASE"/>
    <property type="match status" value="1"/>
</dbReference>
<keyword evidence="5" id="KW-0777">Teichoic acid biosynthesis</keyword>
<dbReference type="RefSeq" id="WP_248253954.1">
    <property type="nucleotide sequence ID" value="NZ_JAIWJX010000002.1"/>
</dbReference>
<comment type="caution">
    <text evidence="8">The sequence shown here is derived from an EMBL/GenBank/DDBJ whole genome shotgun (WGS) entry which is preliminary data.</text>
</comment>
<dbReference type="InterPro" id="IPR043148">
    <property type="entry name" value="TagF_C"/>
</dbReference>
<evidence type="ECO:0000313" key="9">
    <source>
        <dbReference type="Proteomes" id="UP001139011"/>
    </source>
</evidence>
<comment type="similarity">
    <text evidence="2">Belongs to the CDP-glycerol glycerophosphotransferase family.</text>
</comment>
<reference evidence="8" key="1">
    <citation type="submission" date="2021-09" db="EMBL/GenBank/DDBJ databases">
        <title>Genome analysis of Fictibacillus sp. KIGAM418 isolated from marine sediment.</title>
        <authorList>
            <person name="Seo M.-J."/>
            <person name="Cho E.-S."/>
            <person name="Hwang C.Y."/>
        </authorList>
    </citation>
    <scope>NUCLEOTIDE SEQUENCE</scope>
    <source>
        <strain evidence="8">KIGAM418</strain>
    </source>
</reference>
<dbReference type="Gene3D" id="3.40.50.12580">
    <property type="match status" value="2"/>
</dbReference>
<dbReference type="GO" id="GO:0047355">
    <property type="term" value="F:CDP-glycerol glycerophosphotransferase activity"/>
    <property type="evidence" value="ECO:0007669"/>
    <property type="project" value="InterPro"/>
</dbReference>
<keyword evidence="3" id="KW-1003">Cell membrane</keyword>
<dbReference type="InterPro" id="IPR041038">
    <property type="entry name" value="TarS_C1"/>
</dbReference>
<organism evidence="8 9">
    <name type="scientific">Fictibacillus marinisediminis</name>
    <dbReference type="NCBI Taxonomy" id="2878389"/>
    <lineage>
        <taxon>Bacteria</taxon>
        <taxon>Bacillati</taxon>
        <taxon>Bacillota</taxon>
        <taxon>Bacilli</taxon>
        <taxon>Bacillales</taxon>
        <taxon>Fictibacillaceae</taxon>
        <taxon>Fictibacillus</taxon>
    </lineage>
</organism>
<gene>
    <name evidence="8" type="ORF">LCY76_19245</name>
</gene>
<dbReference type="GO" id="GO:0019350">
    <property type="term" value="P:teichoic acid biosynthetic process"/>
    <property type="evidence" value="ECO:0007669"/>
    <property type="project" value="UniProtKB-KW"/>
</dbReference>
<dbReference type="PANTHER" id="PTHR37316:SF3">
    <property type="entry name" value="TEICHOIC ACID GLYCEROL-PHOSPHATE TRANSFERASE"/>
    <property type="match status" value="1"/>
</dbReference>
<dbReference type="Gene3D" id="3.40.50.11820">
    <property type="match status" value="1"/>
</dbReference>
<protein>
    <submittedName>
        <fullName evidence="8">CDP-glycerol glycerophosphotransferase family protein</fullName>
    </submittedName>
</protein>
<accession>A0A9X1XD79</accession>
<sequence>MKRQGDFLNRMIKPFRPQPKIKKRNSYKQALTIHQDNEIIRLTGRLGKPDIIAKELLLSSREDGEMIKVAEGGTSPDFTFEFSIQQILPYFKEGEKSNFDLYLNIQRPKEHFTEESFTKIEERAVLQTRDDEGTDVIYPVRLGRFNEMEVLHYVPYEDHGLQTFIYVTKKGNVSLAANAMVRLKPKVQIDEIVIRNHQLFFNGKLFTRDASIKKAVLLLKGRDTNNEVRIEVNTEKLSEQTLNKYGMHRYKYEVEADFQRIYEDLEFGQDIYDFFFELTFDFAEEPLLIRIGKPRFRARNFLKDGYVERGQNIYALTPYFTFKGFNLSLQADEFSHEAYWYMKKIKRWSWLLRPFYRSQNIWLVGERPYKAQDTGFHFFKYLREKHPKRKAYYVIEETSPELNQVKPLGNVLYYKSKEHIFHAFMARKVIGSHHPDYLFPLRTKSYKKAIKATKVFLQHGIMGTKNMVANYGKRAPGFNTDLFLVSSDFEKNMIVRDFGYHYDEVKVTGLSRFDSLLAGDVETKRQILIIPTWRDWIINDDIFLESEYFERYRELINHPKLHELADKLGFELIFCLHPNMQKFTSYFTGTRVRIISQGEVDVQRLLKESAMMITDYSSVGFDFSFLHKPILYYQFDKNRFIGKRRSHLDLENDLPGQIVYEVDDILDEVEKYANQQFKAEEEYIQRSAKFLKYRDRHHNDRIYEAIQEFEPRKNWFVKLKESELFQVLFKRYRKSKYYFPTMRLFYNVARRLMPVDPNLIVFESGVGKQYADSPRAIYEEIVSRGLNYKKVWIYNKNIRFSDEDTKIVKRLSPSYYYYLAKAGYWVNNQNFPTYLGKRPQTTYIQTWHGTPLKKMLFDIEKVEGRDEGYVERVHRATKTWDYLISPSAYATKAFRSAFRYEGEMLEIGYPRNDIFYREDREKLTESIRQRLNIPEGKKVILYAPTFRDNQTSKNNKFTFELQFDFEQMQRELGDEYVLLLRMHVVVSNKVYIPEEYRDFVYNVSNYPDIQELYLVTDVLITDYSSVMFDFANMNRPILFFTYDFEMYRDQLRGFYMDFENEAPGPLLRTSDEVTAAIMNIDQVKHDYEGRYQAFHEKFCSLEDGHAASRVVDKFFK</sequence>
<evidence type="ECO:0000313" key="8">
    <source>
        <dbReference type="EMBL" id="MCK6258707.1"/>
    </source>
</evidence>
<dbReference type="InterPro" id="IPR051612">
    <property type="entry name" value="Teichoic_Acid_Biosynth"/>
</dbReference>
<name>A0A9X1XD79_9BACL</name>
<evidence type="ECO:0000256" key="1">
    <source>
        <dbReference type="ARBA" id="ARBA00004202"/>
    </source>
</evidence>
<dbReference type="InterPro" id="IPR007554">
    <property type="entry name" value="Glycerophosphate_synth"/>
</dbReference>
<dbReference type="InterPro" id="IPR043149">
    <property type="entry name" value="TagF_N"/>
</dbReference>
<evidence type="ECO:0000256" key="5">
    <source>
        <dbReference type="ARBA" id="ARBA00022944"/>
    </source>
</evidence>
<dbReference type="GO" id="GO:0005886">
    <property type="term" value="C:plasma membrane"/>
    <property type="evidence" value="ECO:0007669"/>
    <property type="project" value="UniProtKB-SubCell"/>
</dbReference>
<dbReference type="Proteomes" id="UP001139011">
    <property type="component" value="Unassembled WGS sequence"/>
</dbReference>
<proteinExistence type="inferred from homology"/>
<keyword evidence="9" id="KW-1185">Reference proteome</keyword>
<evidence type="ECO:0000256" key="3">
    <source>
        <dbReference type="ARBA" id="ARBA00022475"/>
    </source>
</evidence>
<evidence type="ECO:0000259" key="7">
    <source>
        <dbReference type="Pfam" id="PF18674"/>
    </source>
</evidence>
<dbReference type="AlphaFoldDB" id="A0A9X1XD79"/>